<dbReference type="RefSeq" id="WP_246369470.1">
    <property type="nucleotide sequence ID" value="NZ_JABJVM010000033.1"/>
</dbReference>
<proteinExistence type="predicted"/>
<feature type="domain" description="Bacterial Ig" evidence="2">
    <location>
        <begin position="579"/>
        <end position="658"/>
    </location>
</feature>
<gene>
    <name evidence="3" type="ORF">HPK16_16370</name>
</gene>
<reference evidence="3 4" key="1">
    <citation type="submission" date="2020-05" db="EMBL/GenBank/DDBJ databases">
        <authorList>
            <person name="Carlin C.R."/>
        </authorList>
    </citation>
    <scope>NUCLEOTIDE SEQUENCE [LARGE SCALE GENOMIC DNA]</scope>
    <source>
        <strain evidence="3 4">FSL W9-0585</strain>
    </source>
</reference>
<accession>A0A7W1T9J9</accession>
<reference evidence="3 4" key="2">
    <citation type="submission" date="2020-08" db="EMBL/GenBank/DDBJ databases">
        <title>Listeria ohnekaius sp. nov. and Listeria portnoyii sp. nov. isolated from non-agricultural and natural environments.</title>
        <authorList>
            <person name="Weller D."/>
            <person name="Belias A.M."/>
            <person name="Liao J."/>
            <person name="Guo S."/>
            <person name="Orsi R.H."/>
            <person name="Wiedmann M."/>
        </authorList>
    </citation>
    <scope>NUCLEOTIDE SEQUENCE [LARGE SCALE GENOMIC DNA]</scope>
    <source>
        <strain evidence="3 4">FSL W9-0585</strain>
    </source>
</reference>
<evidence type="ECO:0000313" key="4">
    <source>
        <dbReference type="Proteomes" id="UP000548787"/>
    </source>
</evidence>
<feature type="non-terminal residue" evidence="3">
    <location>
        <position position="1000"/>
    </location>
</feature>
<keyword evidence="1" id="KW-0732">Signal</keyword>
<dbReference type="NCBIfam" id="NF033510">
    <property type="entry name" value="Ca_tandemer"/>
    <property type="match status" value="4"/>
</dbReference>
<dbReference type="AlphaFoldDB" id="A0A7W1T9J9"/>
<feature type="domain" description="Bacterial Ig" evidence="2">
    <location>
        <begin position="825"/>
        <end position="893"/>
    </location>
</feature>
<name>A0A7W1T9J9_9LIST</name>
<organism evidence="3 4">
    <name type="scientific">Listeria rustica</name>
    <dbReference type="NCBI Taxonomy" id="2713503"/>
    <lineage>
        <taxon>Bacteria</taxon>
        <taxon>Bacillati</taxon>
        <taxon>Bacillota</taxon>
        <taxon>Bacilli</taxon>
        <taxon>Bacillales</taxon>
        <taxon>Listeriaceae</taxon>
        <taxon>Listeria</taxon>
    </lineage>
</organism>
<dbReference type="InterPro" id="IPR041498">
    <property type="entry name" value="Big_6"/>
</dbReference>
<dbReference type="InterPro" id="IPR013783">
    <property type="entry name" value="Ig-like_fold"/>
</dbReference>
<feature type="signal peptide" evidence="1">
    <location>
        <begin position="1"/>
        <end position="32"/>
    </location>
</feature>
<comment type="caution">
    <text evidence="3">The sequence shown here is derived from an EMBL/GenBank/DDBJ whole genome shotgun (WGS) entry which is preliminary data.</text>
</comment>
<feature type="domain" description="Bacterial Ig" evidence="2">
    <location>
        <begin position="494"/>
        <end position="576"/>
    </location>
</feature>
<feature type="domain" description="Bacterial Ig" evidence="2">
    <location>
        <begin position="411"/>
        <end position="489"/>
    </location>
</feature>
<evidence type="ECO:0000313" key="3">
    <source>
        <dbReference type="EMBL" id="MBA3927914.1"/>
    </source>
</evidence>
<dbReference type="EMBL" id="JABJVM010000033">
    <property type="protein sequence ID" value="MBA3927914.1"/>
    <property type="molecule type" value="Genomic_DNA"/>
</dbReference>
<sequence>MNRNMKKIVTTLVAFNVVASTVIAVLPTQGFAAENNTNTGEKKLLSTVSATQNLFKNTNFTSTSTNIPDWTVYANQNAEGDATIQTYGTKTTTDWFNYSRTSVRPKGDGSIELYGTANSQIGVTQIINTIPGKSYTVSYNYNTTSFSTIAYLIGTATSNYFSATDVSTGTLNNEKWTSSGGNAGSGRMNYTPWLVGGSGTVNQTFVATGSKTRVFIAAGLNSADKTNVVYQTISGVNITGASAEQLAAPKLNPVKDKDAKVTGSLTGSLDSLKEVQIYKNDVYVGTAKVTGSNYELAVSGSKVGDVYKAYAVDIWGVKSNAASQTVTATAIATPTINEITDKATTATGTGEPGSTLTLKIGDATYTTTVAADGTWSKAITKPKAGTAVEAVSVKDSVTSAKATTTVVDVTAPDAPVLSTVTDADTHVKGTGEAGTTVKVTLPNNATVEGEVDASGNFDVVIPKQAKDAIISAKLTDKAGNVSAAGTTTVVHQGPSAPVLNDVTDKSTTVSGTGEPGDTITVKITDNGASVSYSGKVDDFGEFSIPIDKPSAGAKVEAIAKDPSGALSPKASTTVKDVTAPDAPKVNPVKVDDTKVTGQGEPNCTVKVTLPSGGVVTGTTDDEGNFSVTIPKQTVDKEIKVTLTDASDNESKPTSVTVQADIIAKPTIKEVTTDDTKVSGTGVAGATVTIKANDIEYTGVVAADGTYAITIPKQDVGEAITAKQAKDGASSDTASTTVVRGAIAKTTINSLTTDSTSVSGTAEPNSTVVVKDQKGTQIATGRTGSDGIYSMTIAKQAEGTVVTATATADGKTSSANTTVVRDGIAATTIDTLTADATTATGTAEPNATIVIKNAAGTTIGSGTVGSDGKYSLTIPKQAEGTVVTATATLDGKTSAGSTTVKAGQDIAKTTINALTNDSTTVSGKGEPNATIVVKNGDTTIATGTVGSDGSYSLTIPKQATDSVVTATTTKDGKTSSASTTVTKQATGSVVVTAPYYVGYDS</sequence>
<feature type="domain" description="Bacterial Ig" evidence="2">
    <location>
        <begin position="664"/>
        <end position="737"/>
    </location>
</feature>
<feature type="domain" description="Bacterial Ig" evidence="2">
    <location>
        <begin position="745"/>
        <end position="821"/>
    </location>
</feature>
<evidence type="ECO:0000256" key="1">
    <source>
        <dbReference type="SAM" id="SignalP"/>
    </source>
</evidence>
<keyword evidence="4" id="KW-1185">Reference proteome</keyword>
<feature type="domain" description="Bacterial Ig" evidence="2">
    <location>
        <begin position="908"/>
        <end position="981"/>
    </location>
</feature>
<feature type="chain" id="PRO_5031322109" description="Bacterial Ig domain-containing protein" evidence="1">
    <location>
        <begin position="33"/>
        <end position="1000"/>
    </location>
</feature>
<dbReference type="Proteomes" id="UP000548787">
    <property type="component" value="Unassembled WGS sequence"/>
</dbReference>
<dbReference type="Pfam" id="PF17936">
    <property type="entry name" value="Big_6"/>
    <property type="match status" value="7"/>
</dbReference>
<protein>
    <recommendedName>
        <fullName evidence="2">Bacterial Ig domain-containing protein</fullName>
    </recommendedName>
</protein>
<evidence type="ECO:0000259" key="2">
    <source>
        <dbReference type="Pfam" id="PF17936"/>
    </source>
</evidence>
<dbReference type="Gene3D" id="2.60.40.10">
    <property type="entry name" value="Immunoglobulins"/>
    <property type="match status" value="8"/>
</dbReference>